<dbReference type="PANTHER" id="PTHR13968:SF26">
    <property type="entry name" value="RRM DOMAIN-CONTAINING PROTEIN"/>
    <property type="match status" value="1"/>
</dbReference>
<feature type="domain" description="C2H2-type" evidence="6">
    <location>
        <begin position="314"/>
        <end position="337"/>
    </location>
</feature>
<dbReference type="GO" id="GO:0008270">
    <property type="term" value="F:zinc ion binding"/>
    <property type="evidence" value="ECO:0007669"/>
    <property type="project" value="UniProtKB-KW"/>
</dbReference>
<dbReference type="AlphaFoldDB" id="A0A267GVF3"/>
<feature type="compositionally biased region" description="Low complexity" evidence="4">
    <location>
        <begin position="91"/>
        <end position="100"/>
    </location>
</feature>
<dbReference type="PROSITE" id="PS00028">
    <property type="entry name" value="ZINC_FINGER_C2H2_1"/>
    <property type="match status" value="1"/>
</dbReference>
<feature type="compositionally biased region" description="Acidic residues" evidence="4">
    <location>
        <begin position="420"/>
        <end position="439"/>
    </location>
</feature>
<feature type="compositionally biased region" description="Gly residues" evidence="4">
    <location>
        <begin position="114"/>
        <end position="125"/>
    </location>
</feature>
<feature type="region of interest" description="Disordered" evidence="4">
    <location>
        <begin position="379"/>
        <end position="439"/>
    </location>
</feature>
<evidence type="ECO:0000313" key="8">
    <source>
        <dbReference type="Proteomes" id="UP000215902"/>
    </source>
</evidence>
<keyword evidence="1 3" id="KW-0694">RNA-binding</keyword>
<dbReference type="SUPFAM" id="SSF54928">
    <property type="entry name" value="RNA-binding domain, RBD"/>
    <property type="match status" value="1"/>
</dbReference>
<feature type="region of interest" description="Disordered" evidence="4">
    <location>
        <begin position="91"/>
        <end position="133"/>
    </location>
</feature>
<dbReference type="Gene3D" id="3.30.160.60">
    <property type="entry name" value="Classic Zinc Finger"/>
    <property type="match status" value="1"/>
</dbReference>
<evidence type="ECO:0000256" key="4">
    <source>
        <dbReference type="SAM" id="MobiDB-lite"/>
    </source>
</evidence>
<evidence type="ECO:0000313" key="7">
    <source>
        <dbReference type="EMBL" id="PAA90001.1"/>
    </source>
</evidence>
<evidence type="ECO:0008006" key="9">
    <source>
        <dbReference type="Google" id="ProtNLM"/>
    </source>
</evidence>
<accession>A0A267GVF3</accession>
<dbReference type="InterPro" id="IPR035979">
    <property type="entry name" value="RBD_domain_sf"/>
</dbReference>
<dbReference type="SMART" id="SM00360">
    <property type="entry name" value="RRM"/>
    <property type="match status" value="1"/>
</dbReference>
<keyword evidence="2" id="KW-0479">Metal-binding</keyword>
<evidence type="ECO:0000256" key="3">
    <source>
        <dbReference type="PROSITE-ProRule" id="PRU00176"/>
    </source>
</evidence>
<dbReference type="PROSITE" id="PS50102">
    <property type="entry name" value="RRM"/>
    <property type="match status" value="1"/>
</dbReference>
<dbReference type="Proteomes" id="UP000215902">
    <property type="component" value="Unassembled WGS sequence"/>
</dbReference>
<proteinExistence type="predicted"/>
<feature type="compositionally biased region" description="Low complexity" evidence="4">
    <location>
        <begin position="246"/>
        <end position="255"/>
    </location>
</feature>
<keyword evidence="8" id="KW-1185">Reference proteome</keyword>
<feature type="domain" description="RRM" evidence="5">
    <location>
        <begin position="130"/>
        <end position="201"/>
    </location>
</feature>
<name>A0A267GVF3_9PLAT</name>
<dbReference type="InterPro" id="IPR013087">
    <property type="entry name" value="Znf_C2H2_type"/>
</dbReference>
<dbReference type="InterPro" id="IPR051186">
    <property type="entry name" value="RRM_HNRPC/RALY_subfam"/>
</dbReference>
<evidence type="ECO:0000259" key="5">
    <source>
        <dbReference type="PROSITE" id="PS50102"/>
    </source>
</evidence>
<gene>
    <name evidence="7" type="ORF">BOX15_Mlig006178g1</name>
</gene>
<organism evidence="7 8">
    <name type="scientific">Macrostomum lignano</name>
    <dbReference type="NCBI Taxonomy" id="282301"/>
    <lineage>
        <taxon>Eukaryota</taxon>
        <taxon>Metazoa</taxon>
        <taxon>Spiralia</taxon>
        <taxon>Lophotrochozoa</taxon>
        <taxon>Platyhelminthes</taxon>
        <taxon>Rhabditophora</taxon>
        <taxon>Macrostomorpha</taxon>
        <taxon>Macrostomida</taxon>
        <taxon>Macrostomidae</taxon>
        <taxon>Macrostomum</taxon>
    </lineage>
</organism>
<dbReference type="InterPro" id="IPR000504">
    <property type="entry name" value="RRM_dom"/>
</dbReference>
<evidence type="ECO:0000256" key="1">
    <source>
        <dbReference type="ARBA" id="ARBA00022884"/>
    </source>
</evidence>
<sequence>MQVNPHIPGMMPMAPVSSMQQSMPMVQQQPMTHPGQMPMMAYGQQPPQQQQQPFMAYPQPGPPMPAVMPPPPPPQMQMQGPGPMDMQFMMQQQQQPPQMLHHQHGPQNHRQHHGGGGGGGGGGSGQNPKGRVFIGNLNTNELGRADLERIFSKYGSLTEVNVHNGFAFVQFVEEPAARSACKREDGRVYAGQTIDVNIASEPKNRRDRHGGGSGSSASSVVSGGGGGGSSGLSVKERLGPRRLGSQDDSGGFDSGKLSQVGASRDRISGGRDYLVCGNCKDVFDNLDRLSSHKQDGCRRRFVCLCKLKGEPRMLDCAKCGKQFLSSWELLRHCQAEHEIGVYTNCVFAAGIGGGETAASAAAASSVGGSANTSGEIAAATVEGSGGDGPVGAAAGAELSSAAASETEPEPAGGSRRRGEMEDDEATDEDEDDDDSDKND</sequence>
<evidence type="ECO:0000259" key="6">
    <source>
        <dbReference type="PROSITE" id="PS50157"/>
    </source>
</evidence>
<dbReference type="GO" id="GO:0003723">
    <property type="term" value="F:RNA binding"/>
    <property type="evidence" value="ECO:0007669"/>
    <property type="project" value="UniProtKB-UniRule"/>
</dbReference>
<dbReference type="Gene3D" id="3.30.70.330">
    <property type="match status" value="1"/>
</dbReference>
<dbReference type="Pfam" id="PF00076">
    <property type="entry name" value="RRM_1"/>
    <property type="match status" value="1"/>
</dbReference>
<dbReference type="EMBL" id="NIVC01000129">
    <property type="protein sequence ID" value="PAA90001.1"/>
    <property type="molecule type" value="Genomic_DNA"/>
</dbReference>
<dbReference type="GO" id="GO:0005634">
    <property type="term" value="C:nucleus"/>
    <property type="evidence" value="ECO:0007669"/>
    <property type="project" value="TreeGrafter"/>
</dbReference>
<feature type="compositionally biased region" description="Low complexity" evidence="4">
    <location>
        <begin position="390"/>
        <end position="413"/>
    </location>
</feature>
<reference evidence="7 8" key="1">
    <citation type="submission" date="2017-06" db="EMBL/GenBank/DDBJ databases">
        <title>A platform for efficient transgenesis in Macrostomum lignano, a flatworm model organism for stem cell research.</title>
        <authorList>
            <person name="Berezikov E."/>
        </authorList>
    </citation>
    <scope>NUCLEOTIDE SEQUENCE [LARGE SCALE GENOMIC DNA]</scope>
    <source>
        <strain evidence="7">DV1</strain>
        <tissue evidence="7">Whole organism</tissue>
    </source>
</reference>
<keyword evidence="2" id="KW-0863">Zinc-finger</keyword>
<evidence type="ECO:0000256" key="2">
    <source>
        <dbReference type="PROSITE-ProRule" id="PRU00042"/>
    </source>
</evidence>
<feature type="compositionally biased region" description="Basic residues" evidence="4">
    <location>
        <begin position="101"/>
        <end position="113"/>
    </location>
</feature>
<protein>
    <recommendedName>
        <fullName evidence="9">RRM domain-containing protein</fullName>
    </recommendedName>
</protein>
<dbReference type="OrthoDB" id="6730379at2759"/>
<dbReference type="InterPro" id="IPR012677">
    <property type="entry name" value="Nucleotide-bd_a/b_plait_sf"/>
</dbReference>
<dbReference type="PROSITE" id="PS50157">
    <property type="entry name" value="ZINC_FINGER_C2H2_2"/>
    <property type="match status" value="1"/>
</dbReference>
<keyword evidence="2" id="KW-0862">Zinc</keyword>
<dbReference type="STRING" id="282301.A0A267GVF3"/>
<dbReference type="PANTHER" id="PTHR13968">
    <property type="entry name" value="HETEROGENEOUS NUCLEAR RIBONUCLEOPROTEIN"/>
    <property type="match status" value="1"/>
</dbReference>
<feature type="region of interest" description="Disordered" evidence="4">
    <location>
        <begin position="198"/>
        <end position="257"/>
    </location>
</feature>
<comment type="caution">
    <text evidence="7">The sequence shown here is derived from an EMBL/GenBank/DDBJ whole genome shotgun (WGS) entry which is preliminary data.</text>
</comment>